<feature type="transmembrane region" description="Helical" evidence="6">
    <location>
        <begin position="108"/>
        <end position="128"/>
    </location>
</feature>
<dbReference type="CDD" id="cd15904">
    <property type="entry name" value="TSPO_MBR"/>
    <property type="match status" value="1"/>
</dbReference>
<evidence type="ECO:0000256" key="2">
    <source>
        <dbReference type="ARBA" id="ARBA00007524"/>
    </source>
</evidence>
<dbReference type="GO" id="GO:0033013">
    <property type="term" value="P:tetrapyrrole metabolic process"/>
    <property type="evidence" value="ECO:0007669"/>
    <property type="project" value="UniProtKB-ARBA"/>
</dbReference>
<comment type="subcellular location">
    <subcellularLocation>
        <location evidence="1">Membrane</location>
        <topology evidence="1">Multi-pass membrane protein</topology>
    </subcellularLocation>
</comment>
<evidence type="ECO:0000256" key="5">
    <source>
        <dbReference type="ARBA" id="ARBA00023136"/>
    </source>
</evidence>
<feature type="transmembrane region" description="Helical" evidence="6">
    <location>
        <begin position="81"/>
        <end position="101"/>
    </location>
</feature>
<comment type="similarity">
    <text evidence="2">Belongs to the TspO/BZRP family.</text>
</comment>
<dbReference type="PANTHER" id="PTHR10057">
    <property type="entry name" value="PERIPHERAL-TYPE BENZODIAZEPINE RECEPTOR"/>
    <property type="match status" value="1"/>
</dbReference>
<evidence type="ECO:0000313" key="7">
    <source>
        <dbReference type="EMBL" id="CAI6353329.1"/>
    </source>
</evidence>
<gene>
    <name evidence="7" type="ORF">MEUPH1_LOCUS9463</name>
</gene>
<organism evidence="7 8">
    <name type="scientific">Macrosiphum euphorbiae</name>
    <name type="common">potato aphid</name>
    <dbReference type="NCBI Taxonomy" id="13131"/>
    <lineage>
        <taxon>Eukaryota</taxon>
        <taxon>Metazoa</taxon>
        <taxon>Ecdysozoa</taxon>
        <taxon>Arthropoda</taxon>
        <taxon>Hexapoda</taxon>
        <taxon>Insecta</taxon>
        <taxon>Pterygota</taxon>
        <taxon>Neoptera</taxon>
        <taxon>Paraneoptera</taxon>
        <taxon>Hemiptera</taxon>
        <taxon>Sternorrhyncha</taxon>
        <taxon>Aphidomorpha</taxon>
        <taxon>Aphidoidea</taxon>
        <taxon>Aphididae</taxon>
        <taxon>Macrosiphini</taxon>
        <taxon>Macrosiphum</taxon>
    </lineage>
</organism>
<keyword evidence="3 6" id="KW-0812">Transmembrane</keyword>
<reference evidence="7 8" key="1">
    <citation type="submission" date="2023-01" db="EMBL/GenBank/DDBJ databases">
        <authorList>
            <person name="Whitehead M."/>
        </authorList>
    </citation>
    <scope>NUCLEOTIDE SEQUENCE [LARGE SCALE GENOMIC DNA]</scope>
</reference>
<protein>
    <recommendedName>
        <fullName evidence="9">Translocator protein</fullName>
    </recommendedName>
</protein>
<evidence type="ECO:0000256" key="4">
    <source>
        <dbReference type="ARBA" id="ARBA00022989"/>
    </source>
</evidence>
<evidence type="ECO:0000313" key="8">
    <source>
        <dbReference type="Proteomes" id="UP001160148"/>
    </source>
</evidence>
<keyword evidence="4 6" id="KW-1133">Transmembrane helix</keyword>
<keyword evidence="5 6" id="KW-0472">Membrane</keyword>
<feature type="transmembrane region" description="Helical" evidence="6">
    <location>
        <begin position="48"/>
        <end position="69"/>
    </location>
</feature>
<dbReference type="InterPro" id="IPR038330">
    <property type="entry name" value="TspO/MBR-related_sf"/>
</dbReference>
<dbReference type="PIRSF" id="PIRSF005859">
    <property type="entry name" value="PBR"/>
    <property type="match status" value="1"/>
</dbReference>
<feature type="transmembrane region" description="Helical" evidence="6">
    <location>
        <begin position="6"/>
        <end position="27"/>
    </location>
</feature>
<name>A0AAV0WBW4_9HEMI</name>
<dbReference type="Gene3D" id="1.20.1260.100">
    <property type="entry name" value="TspO/MBR protein"/>
    <property type="match status" value="1"/>
</dbReference>
<proteinExistence type="inferred from homology"/>
<dbReference type="GO" id="GO:0005741">
    <property type="term" value="C:mitochondrial outer membrane"/>
    <property type="evidence" value="ECO:0007669"/>
    <property type="project" value="TreeGrafter"/>
</dbReference>
<dbReference type="InterPro" id="IPR004307">
    <property type="entry name" value="TspO_MBR"/>
</dbReference>
<dbReference type="Pfam" id="PF03073">
    <property type="entry name" value="TspO_MBR"/>
    <property type="match status" value="1"/>
</dbReference>
<keyword evidence="8" id="KW-1185">Reference proteome</keyword>
<dbReference type="EMBL" id="CARXXK010000002">
    <property type="protein sequence ID" value="CAI6353329.1"/>
    <property type="molecule type" value="Genomic_DNA"/>
</dbReference>
<dbReference type="PANTHER" id="PTHR10057:SF0">
    <property type="entry name" value="TRANSLOCATOR PROTEIN"/>
    <property type="match status" value="1"/>
</dbReference>
<comment type="caution">
    <text evidence="7">The sequence shown here is derived from an EMBL/GenBank/DDBJ whole genome shotgun (WGS) entry which is preliminary data.</text>
</comment>
<evidence type="ECO:0000256" key="3">
    <source>
        <dbReference type="ARBA" id="ARBA00022692"/>
    </source>
</evidence>
<evidence type="ECO:0008006" key="9">
    <source>
        <dbReference type="Google" id="ProtNLM"/>
    </source>
</evidence>
<evidence type="ECO:0000256" key="1">
    <source>
        <dbReference type="ARBA" id="ARBA00004141"/>
    </source>
</evidence>
<feature type="transmembrane region" description="Helical" evidence="6">
    <location>
        <begin position="134"/>
        <end position="156"/>
    </location>
</feature>
<accession>A0AAV0WBW4</accession>
<dbReference type="FunFam" id="1.20.1260.100:FF:000001">
    <property type="entry name" value="translocator protein 2"/>
    <property type="match status" value="1"/>
</dbReference>
<sequence length="166" mass="18872">MGRFNIPWIIIFTVTPIIGGFIGSIFVRKNISGWYETLNLPSWRPPSYLFAPVWTTLYLGMGYASYLVYRSGGGFSGEAKIPLALYASQLVLNWAWPPLFFGLHQLKWGLVEICVLWINIAGCIVTFYKINKVASYLMIPYLGWVSFATALSYYVYKNNPEISDKS</sequence>
<dbReference type="Proteomes" id="UP001160148">
    <property type="component" value="Unassembled WGS sequence"/>
</dbReference>
<evidence type="ECO:0000256" key="6">
    <source>
        <dbReference type="SAM" id="Phobius"/>
    </source>
</evidence>
<dbReference type="AlphaFoldDB" id="A0AAV0WBW4"/>